<proteinExistence type="predicted"/>
<organism evidence="1 2">
    <name type="scientific">Amnimonas aquatica</name>
    <dbReference type="NCBI Taxonomy" id="2094561"/>
    <lineage>
        <taxon>Bacteria</taxon>
        <taxon>Pseudomonadati</taxon>
        <taxon>Pseudomonadota</taxon>
        <taxon>Gammaproteobacteria</taxon>
        <taxon>Moraxellales</taxon>
        <taxon>Moraxellaceae</taxon>
        <taxon>Amnimonas</taxon>
    </lineage>
</organism>
<dbReference type="PANTHER" id="PTHR43619">
    <property type="entry name" value="S-ADENOSYL-L-METHIONINE-DEPENDENT METHYLTRANSFERASE YKTD-RELATED"/>
    <property type="match status" value="1"/>
</dbReference>
<accession>A0A2P6AU27</accession>
<dbReference type="AlphaFoldDB" id="A0A2P6AU27"/>
<feature type="non-terminal residue" evidence="1">
    <location>
        <position position="141"/>
    </location>
</feature>
<dbReference type="PANTHER" id="PTHR43619:SF2">
    <property type="entry name" value="S-ADENOSYL-L-METHIONINE-DEPENDENT METHYLTRANSFERASES SUPERFAMILY PROTEIN"/>
    <property type="match status" value="1"/>
</dbReference>
<keyword evidence="2" id="KW-1185">Reference proteome</keyword>
<reference evidence="2" key="1">
    <citation type="submission" date="2018-02" db="EMBL/GenBank/DDBJ databases">
        <title>Genome sequencing of Solimonas sp. HR-BB.</title>
        <authorList>
            <person name="Lee Y."/>
            <person name="Jeon C.O."/>
        </authorList>
    </citation>
    <scope>NUCLEOTIDE SEQUENCE [LARGE SCALE GENOMIC DNA]</scope>
    <source>
        <strain evidence="2">HR-E</strain>
    </source>
</reference>
<name>A0A2P6AU27_9GAMM</name>
<sequence length="141" mass="16047">MLWTLHNRASDALRPDGLLRDPDAIRIYQAIDYDYRGRFGKPDGSHALRSRLFDDTLRPWLAAHPGGLVVELACGLETQYRRCDDGQVRWLCVDVPEAIAIRERFLPASERCRHLGRSALDLSWLDEVDSDRGVFITAQGL</sequence>
<dbReference type="EMBL" id="PTQZ01000040">
    <property type="protein sequence ID" value="PQA48596.1"/>
    <property type="molecule type" value="Genomic_DNA"/>
</dbReference>
<keyword evidence="1" id="KW-0808">Transferase</keyword>
<evidence type="ECO:0000313" key="2">
    <source>
        <dbReference type="Proteomes" id="UP000243900"/>
    </source>
</evidence>
<dbReference type="GO" id="GO:0008168">
    <property type="term" value="F:methyltransferase activity"/>
    <property type="evidence" value="ECO:0007669"/>
    <property type="project" value="UniProtKB-KW"/>
</dbReference>
<evidence type="ECO:0000313" key="1">
    <source>
        <dbReference type="EMBL" id="PQA48596.1"/>
    </source>
</evidence>
<gene>
    <name evidence="1" type="ORF">C5O18_03060</name>
</gene>
<dbReference type="SUPFAM" id="SSF53335">
    <property type="entry name" value="S-adenosyl-L-methionine-dependent methyltransferases"/>
    <property type="match status" value="1"/>
</dbReference>
<protein>
    <submittedName>
        <fullName evidence="1">Methyltransferase</fullName>
    </submittedName>
</protein>
<keyword evidence="1" id="KW-0489">Methyltransferase</keyword>
<dbReference type="GO" id="GO:0032259">
    <property type="term" value="P:methylation"/>
    <property type="evidence" value="ECO:0007669"/>
    <property type="project" value="UniProtKB-KW"/>
</dbReference>
<dbReference type="InterPro" id="IPR029063">
    <property type="entry name" value="SAM-dependent_MTases_sf"/>
</dbReference>
<comment type="caution">
    <text evidence="1">The sequence shown here is derived from an EMBL/GenBank/DDBJ whole genome shotgun (WGS) entry which is preliminary data.</text>
</comment>
<dbReference type="Gene3D" id="3.40.50.150">
    <property type="entry name" value="Vaccinia Virus protein VP39"/>
    <property type="match status" value="1"/>
</dbReference>
<dbReference type="Proteomes" id="UP000243900">
    <property type="component" value="Unassembled WGS sequence"/>
</dbReference>